<evidence type="ECO:0000256" key="4">
    <source>
        <dbReference type="ARBA" id="ARBA00022729"/>
    </source>
</evidence>
<dbReference type="GO" id="GO:0009279">
    <property type="term" value="C:cell outer membrane"/>
    <property type="evidence" value="ECO:0007669"/>
    <property type="project" value="UniProtKB-SubCell"/>
</dbReference>
<dbReference type="EMBL" id="LXSF01000012">
    <property type="protein sequence ID" value="OAM15282.1"/>
    <property type="molecule type" value="Genomic_DNA"/>
</dbReference>
<evidence type="ECO:0000256" key="3">
    <source>
        <dbReference type="ARBA" id="ARBA00022692"/>
    </source>
</evidence>
<gene>
    <name evidence="10" type="ORF">A7P85_08860</name>
</gene>
<keyword evidence="2" id="KW-1134">Transmembrane beta strand</keyword>
<evidence type="ECO:0000256" key="2">
    <source>
        <dbReference type="ARBA" id="ARBA00022452"/>
    </source>
</evidence>
<keyword evidence="4" id="KW-0732">Signal</keyword>
<feature type="domain" description="Surface lipoprotein assembly modifier N-terminal TPR repeats region" evidence="9">
    <location>
        <begin position="64"/>
        <end position="165"/>
    </location>
</feature>
<dbReference type="Pfam" id="PF24575">
    <property type="entry name" value="TPR_Slam"/>
    <property type="match status" value="1"/>
</dbReference>
<accession>A0A1A9RCB6</accession>
<comment type="subcellular location">
    <subcellularLocation>
        <location evidence="1">Cell outer membrane</location>
        <topology evidence="1">Multi-pass membrane protein</topology>
    </subcellularLocation>
</comment>
<feature type="domain" description="Surface lipoprotein assembly modifier C-terminal" evidence="8">
    <location>
        <begin position="196"/>
        <end position="512"/>
    </location>
</feature>
<keyword evidence="6" id="KW-0998">Cell outer membrane</keyword>
<protein>
    <recommendedName>
        <fullName evidence="12">DUF560 domain-containing protein</fullName>
    </recommendedName>
</protein>
<evidence type="ECO:0000313" key="11">
    <source>
        <dbReference type="Proteomes" id="UP000078003"/>
    </source>
</evidence>
<dbReference type="InterPro" id="IPR007655">
    <property type="entry name" value="Slam_C"/>
</dbReference>
<comment type="similarity">
    <text evidence="7">Belongs to the Slam family.</text>
</comment>
<proteinExistence type="inferred from homology"/>
<dbReference type="SUPFAM" id="SSF48452">
    <property type="entry name" value="TPR-like"/>
    <property type="match status" value="1"/>
</dbReference>
<dbReference type="Pfam" id="PF04575">
    <property type="entry name" value="SlipAM"/>
    <property type="match status" value="1"/>
</dbReference>
<evidence type="ECO:0000256" key="1">
    <source>
        <dbReference type="ARBA" id="ARBA00004571"/>
    </source>
</evidence>
<evidence type="ECO:0000256" key="5">
    <source>
        <dbReference type="ARBA" id="ARBA00023136"/>
    </source>
</evidence>
<keyword evidence="3" id="KW-0812">Transmembrane</keyword>
<comment type="caution">
    <text evidence="10">The sequence shown here is derived from an EMBL/GenBank/DDBJ whole genome shotgun (WGS) entry which is preliminary data.</text>
</comment>
<organism evidence="10 11">
    <name type="scientific">Eikenella corrodens</name>
    <dbReference type="NCBI Taxonomy" id="539"/>
    <lineage>
        <taxon>Bacteria</taxon>
        <taxon>Pseudomonadati</taxon>
        <taxon>Pseudomonadota</taxon>
        <taxon>Betaproteobacteria</taxon>
        <taxon>Neisseriales</taxon>
        <taxon>Neisseriaceae</taxon>
        <taxon>Eikenella</taxon>
    </lineage>
</organism>
<dbReference type="AlphaFoldDB" id="A0A1A9RCB6"/>
<dbReference type="InterPro" id="IPR057556">
    <property type="entry name" value="TPR_Slam"/>
</dbReference>
<evidence type="ECO:0000259" key="8">
    <source>
        <dbReference type="Pfam" id="PF04575"/>
    </source>
</evidence>
<dbReference type="Proteomes" id="UP000078003">
    <property type="component" value="Unassembled WGS sequence"/>
</dbReference>
<keyword evidence="5" id="KW-0472">Membrane</keyword>
<dbReference type="InterPro" id="IPR011990">
    <property type="entry name" value="TPR-like_helical_dom_sf"/>
</dbReference>
<evidence type="ECO:0000259" key="9">
    <source>
        <dbReference type="Pfam" id="PF24575"/>
    </source>
</evidence>
<dbReference type="Gene3D" id="1.25.40.10">
    <property type="entry name" value="Tetratricopeptide repeat domain"/>
    <property type="match status" value="1"/>
</dbReference>
<reference evidence="11" key="1">
    <citation type="submission" date="2016-05" db="EMBL/GenBank/DDBJ databases">
        <title>Draft genome of Corynebacterium afermentans subsp. afermentans LCDC 88199T.</title>
        <authorList>
            <person name="Bernier A.-M."/>
            <person name="Bernard K."/>
        </authorList>
    </citation>
    <scope>NUCLEOTIDE SEQUENCE [LARGE SCALE GENOMIC DNA]</scope>
    <source>
        <strain evidence="11">NML01-0328</strain>
    </source>
</reference>
<sequence length="512" mass="58794">MQMKTSALLIISTLCTAQHSWGNTTPEQDQKRFLQTGQQQWLRQLENNAQTPVTKDGQQAAPVLTQQDLLARPQLLARMLVQVLNGPPQSELLADLTSLYAQTPQPDMVLLQRAQGMQARYAGDYARAVQIYRELAAEEPQDVRIRLDLAAMLAEDKQWRESAQLFKTVRSEPEVPAEVQNNVQHYLNHIAKQQQWQWSGGLSPSFDNNVNNAPPPHCSPFGCSRERAEDAVGMAYSLGVAKNQPLAGHHNLHVQLDVSGTNYYWSNKSAYDSAYGRLGAGWLWQDARQRLLVMPFYQFQLSGTDNWDGRKPQNNHTLKMHMWAHAPGLRTEYSRLLTPRWQLHTALDAYHQRYRMDTKAEMYNGWYLGESISLAWRATARNTLYAGLNFNQMLPEQSALRGKPNNAAYRRHGIAAGWIHDWDALGGLSTRLNVSFAERRFRGTALNITPQGFPHEQRRDREIQYSASLWHRNWTILGLTPKLNFSWQHTRSSHVWAERKSRQVFVELEKQF</sequence>
<evidence type="ECO:0000256" key="6">
    <source>
        <dbReference type="ARBA" id="ARBA00023237"/>
    </source>
</evidence>
<evidence type="ECO:0008006" key="12">
    <source>
        <dbReference type="Google" id="ProtNLM"/>
    </source>
</evidence>
<evidence type="ECO:0000256" key="7">
    <source>
        <dbReference type="ARBA" id="ARBA00023609"/>
    </source>
</evidence>
<evidence type="ECO:0000313" key="10">
    <source>
        <dbReference type="EMBL" id="OAM15282.1"/>
    </source>
</evidence>
<name>A0A1A9RCB6_EIKCO</name>